<name>A0A9D4ZBC4_ADICA</name>
<reference evidence="4" key="1">
    <citation type="submission" date="2021-01" db="EMBL/GenBank/DDBJ databases">
        <title>Adiantum capillus-veneris genome.</title>
        <authorList>
            <person name="Fang Y."/>
            <person name="Liao Q."/>
        </authorList>
    </citation>
    <scope>NUCLEOTIDE SEQUENCE</scope>
    <source>
        <strain evidence="4">H3</strain>
        <tissue evidence="4">Leaf</tissue>
    </source>
</reference>
<dbReference type="Pfam" id="PF00930">
    <property type="entry name" value="DPPIV_N"/>
    <property type="match status" value="1"/>
</dbReference>
<dbReference type="InterPro" id="IPR002469">
    <property type="entry name" value="Peptidase_S9B_N"/>
</dbReference>
<keyword evidence="5" id="KW-1185">Reference proteome</keyword>
<dbReference type="GO" id="GO:0008236">
    <property type="term" value="F:serine-type peptidase activity"/>
    <property type="evidence" value="ECO:0007669"/>
    <property type="project" value="InterPro"/>
</dbReference>
<feature type="domain" description="Dipeptidylpeptidase IV N-terminal" evidence="2">
    <location>
        <begin position="275"/>
        <end position="567"/>
    </location>
</feature>
<proteinExistence type="predicted"/>
<accession>A0A9D4ZBC4</accession>
<dbReference type="PANTHER" id="PTHR11731">
    <property type="entry name" value="PROTEASE FAMILY S9B,C DIPEPTIDYL-PEPTIDASE IV-RELATED"/>
    <property type="match status" value="1"/>
</dbReference>
<feature type="domain" description="Peptidase S9 prolyl oligopeptidase catalytic" evidence="1">
    <location>
        <begin position="649"/>
        <end position="844"/>
    </location>
</feature>
<evidence type="ECO:0000313" key="4">
    <source>
        <dbReference type="EMBL" id="KAI5069263.1"/>
    </source>
</evidence>
<dbReference type="SUPFAM" id="SSF49468">
    <property type="entry name" value="VHL"/>
    <property type="match status" value="2"/>
</dbReference>
<dbReference type="PANTHER" id="PTHR11731:SF118">
    <property type="entry name" value="BLR1971 PROTEIN"/>
    <property type="match status" value="1"/>
</dbReference>
<dbReference type="EMBL" id="JABFUD020000015">
    <property type="protein sequence ID" value="KAI5069263.1"/>
    <property type="molecule type" value="Genomic_DNA"/>
</dbReference>
<organism evidence="4 5">
    <name type="scientific">Adiantum capillus-veneris</name>
    <name type="common">Maidenhair fern</name>
    <dbReference type="NCBI Taxonomy" id="13818"/>
    <lineage>
        <taxon>Eukaryota</taxon>
        <taxon>Viridiplantae</taxon>
        <taxon>Streptophyta</taxon>
        <taxon>Embryophyta</taxon>
        <taxon>Tracheophyta</taxon>
        <taxon>Polypodiopsida</taxon>
        <taxon>Polypodiidae</taxon>
        <taxon>Polypodiales</taxon>
        <taxon>Pteridineae</taxon>
        <taxon>Pteridaceae</taxon>
        <taxon>Vittarioideae</taxon>
        <taxon>Adiantum</taxon>
    </lineage>
</organism>
<dbReference type="Pfam" id="PF00326">
    <property type="entry name" value="Peptidase_S9"/>
    <property type="match status" value="1"/>
</dbReference>
<dbReference type="InterPro" id="IPR024053">
    <property type="entry name" value="VHL_beta_dom"/>
</dbReference>
<evidence type="ECO:0000259" key="1">
    <source>
        <dbReference type="Pfam" id="PF00326"/>
    </source>
</evidence>
<dbReference type="InterPro" id="IPR050278">
    <property type="entry name" value="Serine_Prot_S9B/DPPIV"/>
</dbReference>
<gene>
    <name evidence="4" type="ORF">GOP47_0015564</name>
</gene>
<dbReference type="Gene3D" id="3.40.50.1820">
    <property type="entry name" value="alpha/beta hydrolase"/>
    <property type="match status" value="1"/>
</dbReference>
<dbReference type="OrthoDB" id="16520at2759"/>
<evidence type="ECO:0000259" key="3">
    <source>
        <dbReference type="Pfam" id="PF01847"/>
    </source>
</evidence>
<dbReference type="Proteomes" id="UP000886520">
    <property type="component" value="Chromosome 15"/>
</dbReference>
<dbReference type="InterPro" id="IPR001375">
    <property type="entry name" value="Peptidase_S9_cat"/>
</dbReference>
<dbReference type="InterPro" id="IPR037140">
    <property type="entry name" value="VHL_beta_dom_sf"/>
</dbReference>
<dbReference type="InterPro" id="IPR036208">
    <property type="entry name" value="VHL_sf"/>
</dbReference>
<dbReference type="SUPFAM" id="SSF53474">
    <property type="entry name" value="alpha/beta-Hydrolases"/>
    <property type="match status" value="1"/>
</dbReference>
<dbReference type="AlphaFoldDB" id="A0A9D4ZBC4"/>
<evidence type="ECO:0000313" key="5">
    <source>
        <dbReference type="Proteomes" id="UP000886520"/>
    </source>
</evidence>
<feature type="domain" description="von Hippel-Lindau disease tumour suppressor beta" evidence="3">
    <location>
        <begin position="89"/>
        <end position="142"/>
    </location>
</feature>
<sequence>MTKQDYERAARLKEVTDDKIYRTAVHPRWIDDTRFCYRVKTSARTYEDWLVDATTGLKSPCPPDLRFSSLPSLPILSSDSQPCSGYGGIETEIILVNDLDKRVSVFWIDWKGSEKEYTAIDAGGTHTQHTYASHTWLVKSWDEQLPICVFKAIDTPAIARIRDAQASVAASTLSALSPKQVPCSGEGRVETQLFFANDLNEPLRVFWIDGEGNRIQYFVIEAGQTLAQHTYASHAWLVTTLEEQIPVCAFIASETPSTAPIRDVCEFPRTSATLPNKNWIAFIRNGNVGLRRRHFLKSEYMLTSHANDVCMFEDHDLHWSPDGKKLIALETMIPSLERKVYLVETSPTDQVQPKLHSIKYLKPGDPLPQQRPHLFDVNNHKEISVSNSLFTNAYGLSELHWEQDSSRFFFVYNQRGHQLLRVIAVHASTGHTEVIVEETSKTFIDYAGKMFIHYLDSTKELVWMSERDGWNHLYLYDSQKGVVKTQITSGEWVVRGVDRVDASKRQIYFQAGGIHPSQDPYHVHYCRVNFDGTGLLVLTQGDGTHTVQFSPSSEYLIDTYSRVDLPPITELRRARDGSFISILEVSDIRALKASNWKSPLCFVAKGRDHCTYIYGVIFKPSNFNRNRKYPIIEEIYAGPQDSHVPKSFSAYHEAQSLAELGFVVVRIDGMGTSNRSKAFHDVCSKNLCDAGLPDRILWIQEAAKYYPYMDTNKIGIYGVSAGGQNALHALLMYPDFYKVGVSASGCHDNRMDKLWWNELWMGWPVGPHYHEQSNVTQAHLLQGKLLLIVCEMDSNVDPASTFQVVNALIKADKDFDLVVIPGGEHGWGGEYGKRRMQHFFVRHLLAKEPRHSY</sequence>
<dbReference type="Gene3D" id="2.60.40.780">
    <property type="entry name" value="von Hippel-Lindau disease tumour suppressor, beta domain"/>
    <property type="match status" value="1"/>
</dbReference>
<evidence type="ECO:0008006" key="6">
    <source>
        <dbReference type="Google" id="ProtNLM"/>
    </source>
</evidence>
<dbReference type="Pfam" id="PF01847">
    <property type="entry name" value="VHL"/>
    <property type="match status" value="1"/>
</dbReference>
<evidence type="ECO:0000259" key="2">
    <source>
        <dbReference type="Pfam" id="PF00930"/>
    </source>
</evidence>
<comment type="caution">
    <text evidence="4">The sequence shown here is derived from an EMBL/GenBank/DDBJ whole genome shotgun (WGS) entry which is preliminary data.</text>
</comment>
<dbReference type="InterPro" id="IPR029058">
    <property type="entry name" value="AB_hydrolase_fold"/>
</dbReference>
<protein>
    <recommendedName>
        <fullName evidence="6">Dipeptidyl-peptidase IV</fullName>
    </recommendedName>
</protein>
<dbReference type="GO" id="GO:0006508">
    <property type="term" value="P:proteolysis"/>
    <property type="evidence" value="ECO:0007669"/>
    <property type="project" value="InterPro"/>
</dbReference>
<dbReference type="SUPFAM" id="SSF82171">
    <property type="entry name" value="DPP6 N-terminal domain-like"/>
    <property type="match status" value="1"/>
</dbReference>
<dbReference type="Gene3D" id="2.140.10.30">
    <property type="entry name" value="Dipeptidylpeptidase IV, N-terminal domain"/>
    <property type="match status" value="1"/>
</dbReference>